<comment type="similarity">
    <text evidence="5">Belongs to the class I-like SAM-binding methyltransferase superfamily. MenG/UbiE family.</text>
</comment>
<evidence type="ECO:0000313" key="7">
    <source>
        <dbReference type="Proteomes" id="UP000315700"/>
    </source>
</evidence>
<evidence type="ECO:0000256" key="4">
    <source>
        <dbReference type="ARBA" id="ARBA00022691"/>
    </source>
</evidence>
<evidence type="ECO:0000256" key="5">
    <source>
        <dbReference type="HAMAP-Rule" id="MF_01813"/>
    </source>
</evidence>
<dbReference type="GO" id="GO:0009234">
    <property type="term" value="P:menaquinone biosynthetic process"/>
    <property type="evidence" value="ECO:0007669"/>
    <property type="project" value="UniProtKB-UniRule"/>
</dbReference>
<proteinExistence type="inferred from homology"/>
<comment type="caution">
    <text evidence="5">Lacks conserved residue(s) required for the propagation of feature annotation.</text>
</comment>
<feature type="binding site" evidence="5">
    <location>
        <position position="68"/>
    </location>
    <ligand>
        <name>S-adenosyl-L-methionine</name>
        <dbReference type="ChEBI" id="CHEBI:59789"/>
    </ligand>
</feature>
<dbReference type="HAMAP" id="MF_01813">
    <property type="entry name" value="MenG_UbiE_methyltr"/>
    <property type="match status" value="1"/>
</dbReference>
<dbReference type="GO" id="GO:0043770">
    <property type="term" value="F:demethylmenaquinone methyltransferase activity"/>
    <property type="evidence" value="ECO:0007669"/>
    <property type="project" value="UniProtKB-UniRule"/>
</dbReference>
<dbReference type="PROSITE" id="PS51608">
    <property type="entry name" value="SAM_MT_UBIE"/>
    <property type="match status" value="1"/>
</dbReference>
<evidence type="ECO:0000256" key="3">
    <source>
        <dbReference type="ARBA" id="ARBA00022679"/>
    </source>
</evidence>
<feature type="binding site" evidence="5">
    <location>
        <position position="47"/>
    </location>
    <ligand>
        <name>S-adenosyl-L-methionine</name>
        <dbReference type="ChEBI" id="CHEBI:59789"/>
    </ligand>
</feature>
<feature type="binding site" evidence="5">
    <location>
        <begin position="101"/>
        <end position="102"/>
    </location>
    <ligand>
        <name>S-adenosyl-L-methionine</name>
        <dbReference type="ChEBI" id="CHEBI:59789"/>
    </ligand>
</feature>
<gene>
    <name evidence="6" type="primary">ubiE_3</name>
    <name evidence="5" type="synonym">menG</name>
    <name evidence="6" type="ORF">Pan44_31140</name>
</gene>
<protein>
    <recommendedName>
        <fullName evidence="5">Demethylmenaquinone methyltransferase</fullName>
        <ecNumber evidence="5">2.1.1.163</ecNumber>
    </recommendedName>
</protein>
<dbReference type="EMBL" id="CP036271">
    <property type="protein sequence ID" value="QDT55073.1"/>
    <property type="molecule type" value="Genomic_DNA"/>
</dbReference>
<dbReference type="UniPathway" id="UPA00079">
    <property type="reaction ID" value="UER00169"/>
</dbReference>
<evidence type="ECO:0000256" key="2">
    <source>
        <dbReference type="ARBA" id="ARBA00022603"/>
    </source>
</evidence>
<reference evidence="6 7" key="1">
    <citation type="submission" date="2019-02" db="EMBL/GenBank/DDBJ databases">
        <title>Deep-cultivation of Planctomycetes and their phenomic and genomic characterization uncovers novel biology.</title>
        <authorList>
            <person name="Wiegand S."/>
            <person name="Jogler M."/>
            <person name="Boedeker C."/>
            <person name="Pinto D."/>
            <person name="Vollmers J."/>
            <person name="Rivas-Marin E."/>
            <person name="Kohn T."/>
            <person name="Peeters S.H."/>
            <person name="Heuer A."/>
            <person name="Rast P."/>
            <person name="Oberbeckmann S."/>
            <person name="Bunk B."/>
            <person name="Jeske O."/>
            <person name="Meyerdierks A."/>
            <person name="Storesund J.E."/>
            <person name="Kallscheuer N."/>
            <person name="Luecker S."/>
            <person name="Lage O.M."/>
            <person name="Pohl T."/>
            <person name="Merkel B.J."/>
            <person name="Hornburger P."/>
            <person name="Mueller R.-W."/>
            <person name="Bruemmer F."/>
            <person name="Labrenz M."/>
            <person name="Spormann A.M."/>
            <person name="Op den Camp H."/>
            <person name="Overmann J."/>
            <person name="Amann R."/>
            <person name="Jetten M.S.M."/>
            <person name="Mascher T."/>
            <person name="Medema M.H."/>
            <person name="Devos D.P."/>
            <person name="Kaster A.-K."/>
            <person name="Ovreas L."/>
            <person name="Rohde M."/>
            <person name="Galperin M.Y."/>
            <person name="Jogler C."/>
        </authorList>
    </citation>
    <scope>NUCLEOTIDE SEQUENCE [LARGE SCALE GENOMIC DNA]</scope>
    <source>
        <strain evidence="6 7">Pan44</strain>
    </source>
</reference>
<keyword evidence="3 5" id="KW-0808">Transferase</keyword>
<dbReference type="FunCoup" id="A0A517SG14">
    <property type="interactions" value="440"/>
</dbReference>
<comment type="function">
    <text evidence="5">Methyltransferase required for the conversion of demethylmenaquinol (DMKH2) to menaquinol (MKH2).</text>
</comment>
<dbReference type="PROSITE" id="PS01183">
    <property type="entry name" value="UBIE_1"/>
    <property type="match status" value="1"/>
</dbReference>
<dbReference type="PANTHER" id="PTHR43591">
    <property type="entry name" value="METHYLTRANSFERASE"/>
    <property type="match status" value="1"/>
</dbReference>
<evidence type="ECO:0000256" key="1">
    <source>
        <dbReference type="ARBA" id="ARBA00022428"/>
    </source>
</evidence>
<dbReference type="NCBIfam" id="NF001244">
    <property type="entry name" value="PRK00216.1-5"/>
    <property type="match status" value="1"/>
</dbReference>
<comment type="pathway">
    <text evidence="5">Quinol/quinone metabolism; menaquinone biosynthesis; menaquinol from 1,4-dihydroxy-2-naphthoate: step 2/2.</text>
</comment>
<dbReference type="GO" id="GO:0032259">
    <property type="term" value="P:methylation"/>
    <property type="evidence" value="ECO:0007669"/>
    <property type="project" value="UniProtKB-KW"/>
</dbReference>
<dbReference type="AlphaFoldDB" id="A0A517SG14"/>
<keyword evidence="7" id="KW-1185">Reference proteome</keyword>
<keyword evidence="1 5" id="KW-0474">Menaquinone biosynthesis</keyword>
<dbReference type="Gene3D" id="3.40.50.150">
    <property type="entry name" value="Vaccinia Virus protein VP39"/>
    <property type="match status" value="1"/>
</dbReference>
<dbReference type="NCBIfam" id="TIGR01934">
    <property type="entry name" value="MenG_MenH_UbiE"/>
    <property type="match status" value="1"/>
</dbReference>
<dbReference type="Proteomes" id="UP000315700">
    <property type="component" value="Chromosome"/>
</dbReference>
<accession>A0A517SG14</accession>
<evidence type="ECO:0000313" key="6">
    <source>
        <dbReference type="EMBL" id="QDT55073.1"/>
    </source>
</evidence>
<dbReference type="EC" id="2.1.1.163" evidence="5"/>
<dbReference type="SUPFAM" id="SSF53335">
    <property type="entry name" value="S-adenosyl-L-methionine-dependent methyltransferases"/>
    <property type="match status" value="1"/>
</dbReference>
<dbReference type="InterPro" id="IPR029063">
    <property type="entry name" value="SAM-dependent_MTases_sf"/>
</dbReference>
<dbReference type="PROSITE" id="PS01184">
    <property type="entry name" value="UBIE_2"/>
    <property type="match status" value="1"/>
</dbReference>
<dbReference type="InParanoid" id="A0A517SG14"/>
<dbReference type="PANTHER" id="PTHR43591:SF24">
    <property type="entry name" value="2-METHOXY-6-POLYPRENYL-1,4-BENZOQUINOL METHYLASE, MITOCHONDRIAL"/>
    <property type="match status" value="1"/>
</dbReference>
<comment type="catalytic activity">
    <reaction evidence="5">
        <text>a 2-demethylmenaquinol + S-adenosyl-L-methionine = a menaquinol + S-adenosyl-L-homocysteine + H(+)</text>
        <dbReference type="Rhea" id="RHEA:42640"/>
        <dbReference type="Rhea" id="RHEA-COMP:9539"/>
        <dbReference type="Rhea" id="RHEA-COMP:9563"/>
        <dbReference type="ChEBI" id="CHEBI:15378"/>
        <dbReference type="ChEBI" id="CHEBI:18151"/>
        <dbReference type="ChEBI" id="CHEBI:55437"/>
        <dbReference type="ChEBI" id="CHEBI:57856"/>
        <dbReference type="ChEBI" id="CHEBI:59789"/>
        <dbReference type="EC" id="2.1.1.163"/>
    </reaction>
</comment>
<dbReference type="CDD" id="cd02440">
    <property type="entry name" value="AdoMet_MTases"/>
    <property type="match status" value="1"/>
</dbReference>
<keyword evidence="2 5" id="KW-0489">Methyltransferase</keyword>
<dbReference type="InterPro" id="IPR023576">
    <property type="entry name" value="UbiE/COQ5_MeTrFase_CS"/>
</dbReference>
<dbReference type="InterPro" id="IPR004033">
    <property type="entry name" value="UbiE/COQ5_MeTrFase"/>
</dbReference>
<name>A0A517SG14_9PLAN</name>
<keyword evidence="4 5" id="KW-0949">S-adenosyl-L-methionine</keyword>
<sequence>MFGGIAPRYDLLNHTLSGGVDTYWRARTVRLVKPEGTAPILDLCTGTGDLAFAYARAGQLKTPIVGADFTPEMIELANAKREKAEAAGKVPPGLLKFLVADAQELPFESDSFQIVSVAFGLRNVADTMRGLKEMVRVCRPGGQVAVLEFSKPQNRAFNALYQAYFRTVLPRIGQVVSGSRDLAYEYLPQSVAAFPCGRELTALMEQAGLEKTQFKPLTFGIATLYWGRKPAGDA</sequence>
<dbReference type="KEGG" id="ccos:Pan44_31140"/>
<organism evidence="6 7">
    <name type="scientific">Caulifigura coniformis</name>
    <dbReference type="NCBI Taxonomy" id="2527983"/>
    <lineage>
        <taxon>Bacteria</taxon>
        <taxon>Pseudomonadati</taxon>
        <taxon>Planctomycetota</taxon>
        <taxon>Planctomycetia</taxon>
        <taxon>Planctomycetales</taxon>
        <taxon>Planctomycetaceae</taxon>
        <taxon>Caulifigura</taxon>
    </lineage>
</organism>
<dbReference type="Pfam" id="PF01209">
    <property type="entry name" value="Ubie_methyltran"/>
    <property type="match status" value="1"/>
</dbReference>